<name>A0A918JFJ1_9ALTE</name>
<organism evidence="1 2">
    <name type="scientific">Alteromonas halophila</name>
    <dbReference type="NCBI Taxonomy" id="516698"/>
    <lineage>
        <taxon>Bacteria</taxon>
        <taxon>Pseudomonadati</taxon>
        <taxon>Pseudomonadota</taxon>
        <taxon>Gammaproteobacteria</taxon>
        <taxon>Alteromonadales</taxon>
        <taxon>Alteromonadaceae</taxon>
        <taxon>Alteromonas/Salinimonas group</taxon>
        <taxon>Alteromonas</taxon>
    </lineage>
</organism>
<proteinExistence type="predicted"/>
<dbReference type="AlphaFoldDB" id="A0A918JFJ1"/>
<evidence type="ECO:0000313" key="2">
    <source>
        <dbReference type="Proteomes" id="UP000631300"/>
    </source>
</evidence>
<gene>
    <name evidence="1" type="ORF">GCM10007391_08670</name>
</gene>
<dbReference type="EMBL" id="BMXP01000002">
    <property type="protein sequence ID" value="GGW78354.1"/>
    <property type="molecule type" value="Genomic_DNA"/>
</dbReference>
<dbReference type="Proteomes" id="UP000631300">
    <property type="component" value="Unassembled WGS sequence"/>
</dbReference>
<evidence type="ECO:0000313" key="1">
    <source>
        <dbReference type="EMBL" id="GGW78354.1"/>
    </source>
</evidence>
<keyword evidence="2" id="KW-1185">Reference proteome</keyword>
<accession>A0A918JFJ1</accession>
<sequence length="65" mass="6823">MPELNIDAPSITPNPIGVSIDAAAMPMARKPPALPSDAPYAVSFDIAPLTTCISVSERLSIINYP</sequence>
<reference evidence="1" key="1">
    <citation type="journal article" date="2014" name="Int. J. Syst. Evol. Microbiol.">
        <title>Complete genome sequence of Corynebacterium casei LMG S-19264T (=DSM 44701T), isolated from a smear-ripened cheese.</title>
        <authorList>
            <consortium name="US DOE Joint Genome Institute (JGI-PGF)"/>
            <person name="Walter F."/>
            <person name="Albersmeier A."/>
            <person name="Kalinowski J."/>
            <person name="Ruckert C."/>
        </authorList>
    </citation>
    <scope>NUCLEOTIDE SEQUENCE</scope>
    <source>
        <strain evidence="1">KCTC 22164</strain>
    </source>
</reference>
<comment type="caution">
    <text evidence="1">The sequence shown here is derived from an EMBL/GenBank/DDBJ whole genome shotgun (WGS) entry which is preliminary data.</text>
</comment>
<protein>
    <submittedName>
        <fullName evidence="1">Uncharacterized protein</fullName>
    </submittedName>
</protein>
<reference evidence="1" key="2">
    <citation type="submission" date="2020-09" db="EMBL/GenBank/DDBJ databases">
        <authorList>
            <person name="Sun Q."/>
            <person name="Kim S."/>
        </authorList>
    </citation>
    <scope>NUCLEOTIDE SEQUENCE</scope>
    <source>
        <strain evidence="1">KCTC 22164</strain>
    </source>
</reference>